<keyword evidence="4" id="KW-0238">DNA-binding</keyword>
<dbReference type="RefSeq" id="WP_008691186.1">
    <property type="nucleotide sequence ID" value="NZ_AP024510.1"/>
</dbReference>
<dbReference type="EMBL" id="SMBP01000020">
    <property type="protein sequence ID" value="TCU56232.1"/>
    <property type="molecule type" value="Genomic_DNA"/>
</dbReference>
<dbReference type="PANTHER" id="PTHR33375">
    <property type="entry name" value="CHROMOSOME-PARTITIONING PROTEIN PARB-RELATED"/>
    <property type="match status" value="1"/>
</dbReference>
<dbReference type="Proteomes" id="UP000295773">
    <property type="component" value="Unassembled WGS sequence"/>
</dbReference>
<sequence length="254" mass="28766">MEDTKMIAIDLIEPNPYQPRLEFDQDALMDLAQSIRENGLIQPITVRKVNDKYQIIAGERRFRALRLNGAVEVPANIMDADEVQMAEMALVENIQRENLSAIEEAKSYVEIMKYAGINQSQLALRVGKSQSSIANKIRLLNLDEEVQEAVSARRISERHARALLGLDEEKQKQTLQKIEKRGLTVAQTEKLLKEEAQGPKPKKKVMLKGISKSIRIALNTIHQAVSMVNRAGCEALMQEEEREDDVIITIRIPK</sequence>
<dbReference type="Gene3D" id="1.10.10.2830">
    <property type="match status" value="1"/>
</dbReference>
<comment type="similarity">
    <text evidence="2">Belongs to the ParB family.</text>
</comment>
<dbReference type="AlphaFoldDB" id="A0A4R3T4F7"/>
<dbReference type="FunFam" id="3.90.1530.30:FF:000001">
    <property type="entry name" value="Chromosome partitioning protein ParB"/>
    <property type="match status" value="1"/>
</dbReference>
<accession>A0A4R3T4F7</accession>
<dbReference type="GO" id="GO:0045881">
    <property type="term" value="P:positive regulation of sporulation resulting in formation of a cellular spore"/>
    <property type="evidence" value="ECO:0007669"/>
    <property type="project" value="TreeGrafter"/>
</dbReference>
<dbReference type="InterPro" id="IPR050336">
    <property type="entry name" value="Chromosome_partition/occlusion"/>
</dbReference>
<protein>
    <submittedName>
        <fullName evidence="6">ParB family chromosome partitioning protein</fullName>
    </submittedName>
</protein>
<dbReference type="GO" id="GO:0005694">
    <property type="term" value="C:chromosome"/>
    <property type="evidence" value="ECO:0007669"/>
    <property type="project" value="TreeGrafter"/>
</dbReference>
<dbReference type="Gene3D" id="3.90.1530.30">
    <property type="match status" value="1"/>
</dbReference>
<dbReference type="PANTHER" id="PTHR33375:SF1">
    <property type="entry name" value="CHROMOSOME-PARTITIONING PROTEIN PARB-RELATED"/>
    <property type="match status" value="1"/>
</dbReference>
<dbReference type="Pfam" id="PF02195">
    <property type="entry name" value="ParB_N"/>
    <property type="match status" value="1"/>
</dbReference>
<evidence type="ECO:0000313" key="7">
    <source>
        <dbReference type="Proteomes" id="UP000295773"/>
    </source>
</evidence>
<dbReference type="GO" id="GO:0009295">
    <property type="term" value="C:nucleoid"/>
    <property type="evidence" value="ECO:0007669"/>
    <property type="project" value="UniProtKB-SubCell"/>
</dbReference>
<organism evidence="6 7">
    <name type="scientific">Longicatena caecimuris</name>
    <dbReference type="NCBI Taxonomy" id="1796635"/>
    <lineage>
        <taxon>Bacteria</taxon>
        <taxon>Bacillati</taxon>
        <taxon>Bacillota</taxon>
        <taxon>Erysipelotrichia</taxon>
        <taxon>Erysipelotrichales</taxon>
        <taxon>Erysipelotrichaceae</taxon>
        <taxon>Longicatena</taxon>
    </lineage>
</organism>
<comment type="subcellular location">
    <subcellularLocation>
        <location evidence="1">Cytoplasm</location>
        <location evidence="1">Nucleoid</location>
    </subcellularLocation>
</comment>
<evidence type="ECO:0000256" key="3">
    <source>
        <dbReference type="ARBA" id="ARBA00022829"/>
    </source>
</evidence>
<comment type="caution">
    <text evidence="6">The sequence shown here is derived from an EMBL/GenBank/DDBJ whole genome shotgun (WGS) entry which is preliminary data.</text>
</comment>
<dbReference type="InterPro" id="IPR004437">
    <property type="entry name" value="ParB/RepB/Spo0J"/>
</dbReference>
<dbReference type="FunFam" id="1.10.10.2830:FF:000001">
    <property type="entry name" value="Chromosome partitioning protein ParB"/>
    <property type="match status" value="1"/>
</dbReference>
<dbReference type="InterPro" id="IPR041468">
    <property type="entry name" value="HTH_ParB/Spo0J"/>
</dbReference>
<evidence type="ECO:0000256" key="1">
    <source>
        <dbReference type="ARBA" id="ARBA00004453"/>
    </source>
</evidence>
<name>A0A4R3T4F7_9FIRM</name>
<dbReference type="SMART" id="SM00470">
    <property type="entry name" value="ParB"/>
    <property type="match status" value="1"/>
</dbReference>
<evidence type="ECO:0000313" key="6">
    <source>
        <dbReference type="EMBL" id="TCU56232.1"/>
    </source>
</evidence>
<reference evidence="6 7" key="1">
    <citation type="submission" date="2019-03" db="EMBL/GenBank/DDBJ databases">
        <title>Genomic Encyclopedia of Type Strains, Phase IV (KMG-IV): sequencing the most valuable type-strain genomes for metagenomic binning, comparative biology and taxonomic classification.</title>
        <authorList>
            <person name="Goeker M."/>
        </authorList>
    </citation>
    <scope>NUCLEOTIDE SEQUENCE [LARGE SCALE GENOMIC DNA]</scope>
    <source>
        <strain evidence="6 7">DSM 29481</strain>
    </source>
</reference>
<keyword evidence="3" id="KW-0159">Chromosome partition</keyword>
<dbReference type="GO" id="GO:0007059">
    <property type="term" value="P:chromosome segregation"/>
    <property type="evidence" value="ECO:0007669"/>
    <property type="project" value="UniProtKB-KW"/>
</dbReference>
<dbReference type="CDD" id="cd16393">
    <property type="entry name" value="SPO0J_N"/>
    <property type="match status" value="1"/>
</dbReference>
<gene>
    <name evidence="6" type="ORF">EDD61_12031</name>
</gene>
<dbReference type="InterPro" id="IPR003115">
    <property type="entry name" value="ParB_N"/>
</dbReference>
<dbReference type="GeneID" id="73794417"/>
<evidence type="ECO:0000256" key="2">
    <source>
        <dbReference type="ARBA" id="ARBA00006295"/>
    </source>
</evidence>
<evidence type="ECO:0000256" key="4">
    <source>
        <dbReference type="ARBA" id="ARBA00023125"/>
    </source>
</evidence>
<dbReference type="InterPro" id="IPR036086">
    <property type="entry name" value="ParB/Sulfiredoxin_sf"/>
</dbReference>
<dbReference type="NCBIfam" id="TIGR00180">
    <property type="entry name" value="parB_part"/>
    <property type="match status" value="1"/>
</dbReference>
<dbReference type="SUPFAM" id="SSF109709">
    <property type="entry name" value="KorB DNA-binding domain-like"/>
    <property type="match status" value="1"/>
</dbReference>
<keyword evidence="7" id="KW-1185">Reference proteome</keyword>
<proteinExistence type="inferred from homology"/>
<feature type="domain" description="ParB-like N-terminal" evidence="5">
    <location>
        <begin position="5"/>
        <end position="94"/>
    </location>
</feature>
<dbReference type="SUPFAM" id="SSF110849">
    <property type="entry name" value="ParB/Sulfiredoxin"/>
    <property type="match status" value="1"/>
</dbReference>
<dbReference type="GO" id="GO:0003677">
    <property type="term" value="F:DNA binding"/>
    <property type="evidence" value="ECO:0007669"/>
    <property type="project" value="UniProtKB-KW"/>
</dbReference>
<evidence type="ECO:0000259" key="5">
    <source>
        <dbReference type="SMART" id="SM00470"/>
    </source>
</evidence>
<dbReference type="Pfam" id="PF17762">
    <property type="entry name" value="HTH_ParB"/>
    <property type="match status" value="1"/>
</dbReference>